<sequence length="194" mass="22426">MSVVNGRSYECIQSSAPELAQVRSLFIFVEEGLPHNFVSDIPINFKLLKVLDFEDAPNLDHLPKNIGTLFHLKYLSFRKTKVKNLPKLIGRLEHLETLVLKRSLVVELPIEIKKLKKYNSDGLMSFDSLNGAKLVELRTFQVTMLRSEDNKEFCDCIQKMSHLESLSFPNWITKLNNIVKISLRWLKLEDDPLN</sequence>
<evidence type="ECO:0000259" key="2">
    <source>
        <dbReference type="Pfam" id="PF23598"/>
    </source>
</evidence>
<dbReference type="InterPro" id="IPR032675">
    <property type="entry name" value="LRR_dom_sf"/>
</dbReference>
<dbReference type="Gene3D" id="3.80.10.10">
    <property type="entry name" value="Ribonuclease Inhibitor"/>
    <property type="match status" value="1"/>
</dbReference>
<dbReference type="Pfam" id="PF23598">
    <property type="entry name" value="LRR_14"/>
    <property type="match status" value="1"/>
</dbReference>
<dbReference type="InterPro" id="IPR055414">
    <property type="entry name" value="LRR_R13L4/SHOC2-like"/>
</dbReference>
<proteinExistence type="predicted"/>
<name>A0A7J6DTP8_CANSA</name>
<evidence type="ECO:0000256" key="1">
    <source>
        <dbReference type="ARBA" id="ARBA00022737"/>
    </source>
</evidence>
<reference evidence="3 4" key="1">
    <citation type="journal article" date="2020" name="bioRxiv">
        <title>Sequence and annotation of 42 cannabis genomes reveals extensive copy number variation in cannabinoid synthesis and pathogen resistance genes.</title>
        <authorList>
            <person name="Mckernan K.J."/>
            <person name="Helbert Y."/>
            <person name="Kane L.T."/>
            <person name="Ebling H."/>
            <person name="Zhang L."/>
            <person name="Liu B."/>
            <person name="Eaton Z."/>
            <person name="Mclaughlin S."/>
            <person name="Kingan S."/>
            <person name="Baybayan P."/>
            <person name="Concepcion G."/>
            <person name="Jordan M."/>
            <person name="Riva A."/>
            <person name="Barbazuk W."/>
            <person name="Harkins T."/>
        </authorList>
    </citation>
    <scope>NUCLEOTIDE SEQUENCE [LARGE SCALE GENOMIC DNA]</scope>
    <source>
        <strain evidence="4">cv. Jamaican Lion 4</strain>
        <tissue evidence="3">Leaf</tissue>
    </source>
</reference>
<accession>A0A7J6DTP8</accession>
<organism evidence="3 4">
    <name type="scientific">Cannabis sativa</name>
    <name type="common">Hemp</name>
    <name type="synonym">Marijuana</name>
    <dbReference type="NCBI Taxonomy" id="3483"/>
    <lineage>
        <taxon>Eukaryota</taxon>
        <taxon>Viridiplantae</taxon>
        <taxon>Streptophyta</taxon>
        <taxon>Embryophyta</taxon>
        <taxon>Tracheophyta</taxon>
        <taxon>Spermatophyta</taxon>
        <taxon>Magnoliopsida</taxon>
        <taxon>eudicotyledons</taxon>
        <taxon>Gunneridae</taxon>
        <taxon>Pentapetalae</taxon>
        <taxon>rosids</taxon>
        <taxon>fabids</taxon>
        <taxon>Rosales</taxon>
        <taxon>Cannabaceae</taxon>
        <taxon>Cannabis</taxon>
    </lineage>
</organism>
<protein>
    <recommendedName>
        <fullName evidence="2">Disease resistance R13L4/SHOC-2-like LRR domain-containing protein</fullName>
    </recommendedName>
</protein>
<gene>
    <name evidence="3" type="ORF">F8388_008424</name>
</gene>
<keyword evidence="1" id="KW-0677">Repeat</keyword>
<dbReference type="AlphaFoldDB" id="A0A7J6DTP8"/>
<evidence type="ECO:0000313" key="3">
    <source>
        <dbReference type="EMBL" id="KAF4349481.1"/>
    </source>
</evidence>
<dbReference type="PANTHER" id="PTHR47186:SF3">
    <property type="entry name" value="OS09G0267800 PROTEIN"/>
    <property type="match status" value="1"/>
</dbReference>
<dbReference type="SUPFAM" id="SSF52047">
    <property type="entry name" value="RNI-like"/>
    <property type="match status" value="1"/>
</dbReference>
<feature type="non-terminal residue" evidence="3">
    <location>
        <position position="194"/>
    </location>
</feature>
<dbReference type="EMBL" id="JAATIP010000393">
    <property type="protein sequence ID" value="KAF4349481.1"/>
    <property type="molecule type" value="Genomic_DNA"/>
</dbReference>
<dbReference type="PANTHER" id="PTHR47186">
    <property type="entry name" value="LEUCINE-RICH REPEAT-CONTAINING PROTEIN 57"/>
    <property type="match status" value="1"/>
</dbReference>
<comment type="caution">
    <text evidence="3">The sequence shown here is derived from an EMBL/GenBank/DDBJ whole genome shotgun (WGS) entry which is preliminary data.</text>
</comment>
<evidence type="ECO:0000313" key="4">
    <source>
        <dbReference type="Proteomes" id="UP000525078"/>
    </source>
</evidence>
<dbReference type="Proteomes" id="UP000525078">
    <property type="component" value="Unassembled WGS sequence"/>
</dbReference>
<feature type="domain" description="Disease resistance R13L4/SHOC-2-like LRR" evidence="2">
    <location>
        <begin position="21"/>
        <end position="117"/>
    </location>
</feature>